<name>A0AAN9RM67_PSOTE</name>
<evidence type="ECO:0000313" key="4">
    <source>
        <dbReference type="Proteomes" id="UP001386955"/>
    </source>
</evidence>
<reference evidence="3 4" key="1">
    <citation type="submission" date="2024-01" db="EMBL/GenBank/DDBJ databases">
        <title>The genomes of 5 underutilized Papilionoideae crops provide insights into root nodulation and disease resistanc.</title>
        <authorList>
            <person name="Jiang F."/>
        </authorList>
    </citation>
    <scope>NUCLEOTIDE SEQUENCE [LARGE SCALE GENOMIC DNA]</scope>
    <source>
        <strain evidence="3">DUOXIRENSHENG_FW03</strain>
        <tissue evidence="3">Leaves</tissue>
    </source>
</reference>
<proteinExistence type="predicted"/>
<keyword evidence="4" id="KW-1185">Reference proteome</keyword>
<evidence type="ECO:0000256" key="1">
    <source>
        <dbReference type="SAM" id="MobiDB-lite"/>
    </source>
</evidence>
<dbReference type="EMBL" id="JAYMYS010000028">
    <property type="protein sequence ID" value="KAK7376277.1"/>
    <property type="molecule type" value="Genomic_DNA"/>
</dbReference>
<sequence length="87" mass="9754">MGGCTKKILLFTAILLLGLQQIWAFRPLKEDQWLKQRLIIQSLQRGTVQGSQRNPCSTVPGRNRGRCTSQISFTDHVARAPPPTLPN</sequence>
<organism evidence="3 4">
    <name type="scientific">Psophocarpus tetragonolobus</name>
    <name type="common">Winged bean</name>
    <name type="synonym">Dolichos tetragonolobus</name>
    <dbReference type="NCBI Taxonomy" id="3891"/>
    <lineage>
        <taxon>Eukaryota</taxon>
        <taxon>Viridiplantae</taxon>
        <taxon>Streptophyta</taxon>
        <taxon>Embryophyta</taxon>
        <taxon>Tracheophyta</taxon>
        <taxon>Spermatophyta</taxon>
        <taxon>Magnoliopsida</taxon>
        <taxon>eudicotyledons</taxon>
        <taxon>Gunneridae</taxon>
        <taxon>Pentapetalae</taxon>
        <taxon>rosids</taxon>
        <taxon>fabids</taxon>
        <taxon>Fabales</taxon>
        <taxon>Fabaceae</taxon>
        <taxon>Papilionoideae</taxon>
        <taxon>50 kb inversion clade</taxon>
        <taxon>NPAAA clade</taxon>
        <taxon>indigoferoid/millettioid clade</taxon>
        <taxon>Phaseoleae</taxon>
        <taxon>Psophocarpus</taxon>
    </lineage>
</organism>
<gene>
    <name evidence="3" type="ORF">VNO78_34740</name>
</gene>
<dbReference type="PANTHER" id="PTHR33592:SF3">
    <property type="entry name" value="TRANSMEMBRANE PROTEIN"/>
    <property type="match status" value="1"/>
</dbReference>
<dbReference type="Proteomes" id="UP001386955">
    <property type="component" value="Unassembled WGS sequence"/>
</dbReference>
<dbReference type="PANTHER" id="PTHR33592">
    <property type="entry name" value="TRANSMEMBRANE PROTEIN"/>
    <property type="match status" value="1"/>
</dbReference>
<evidence type="ECO:0000256" key="2">
    <source>
        <dbReference type="SAM" id="SignalP"/>
    </source>
</evidence>
<comment type="caution">
    <text evidence="3">The sequence shown here is derived from an EMBL/GenBank/DDBJ whole genome shotgun (WGS) entry which is preliminary data.</text>
</comment>
<feature type="signal peptide" evidence="2">
    <location>
        <begin position="1"/>
        <end position="24"/>
    </location>
</feature>
<feature type="chain" id="PRO_5042850824" evidence="2">
    <location>
        <begin position="25"/>
        <end position="87"/>
    </location>
</feature>
<evidence type="ECO:0000313" key="3">
    <source>
        <dbReference type="EMBL" id="KAK7376277.1"/>
    </source>
</evidence>
<feature type="region of interest" description="Disordered" evidence="1">
    <location>
        <begin position="49"/>
        <end position="87"/>
    </location>
</feature>
<protein>
    <submittedName>
        <fullName evidence="3">Uncharacterized protein</fullName>
    </submittedName>
</protein>
<keyword evidence="2" id="KW-0732">Signal</keyword>
<dbReference type="AlphaFoldDB" id="A0AAN9RM67"/>
<accession>A0AAN9RM67</accession>